<keyword evidence="1" id="KW-0863">Zinc-finger</keyword>
<evidence type="ECO:0000313" key="3">
    <source>
        <dbReference type="EnsemblMetazoa" id="XP_050517267.1"/>
    </source>
</evidence>
<keyword evidence="4" id="KW-1185">Reference proteome</keyword>
<dbReference type="SMART" id="SM00355">
    <property type="entry name" value="ZnF_C2H2"/>
    <property type="match status" value="3"/>
</dbReference>
<sequence>MSEHCCEVCNVSFSSKTNLSRHLKTKHAKNKVKYDCGICEYSSPRKDNLFLHQTNKHRPNFEEVDSSEIKPKSVVACAMCDHKTETKTVMLEHYKLRHGITLAEKESLMFASEDKFLEWKLEVENSDKNNFVRQRAKKSAAGGKSISTFHCFRDGYFKKRGSNIRREKMSGSNKINGYCPAKMVAFTLPTGEVKVDFYKTHVGHQNDIKRMRLSKGERDEVAKNIAAKIPLEIILDNLKTTLSNDEVKVKRRDLITLQDMRNIARDYKLKAERKVKPKKTARRKHHKISLQLDVCDDDRDHNDSFTHEEPVEWVPQDIILSDMQNQEMIPDIGLKRKKDLAMNQFLSVLHEANSEVDVDFIIKMIQQTQATMRAQNSVQHITMF</sequence>
<dbReference type="EnsemblMetazoa" id="XM_050661309.1">
    <property type="protein sequence ID" value="XP_050517266.1"/>
    <property type="gene ID" value="LOC126891955"/>
</dbReference>
<keyword evidence="1" id="KW-0479">Metal-binding</keyword>
<dbReference type="GeneID" id="126891955"/>
<dbReference type="Proteomes" id="UP001652700">
    <property type="component" value="Unplaced"/>
</dbReference>
<dbReference type="RefSeq" id="XP_050517266.1">
    <property type="nucleotide sequence ID" value="XM_050661309.1"/>
</dbReference>
<name>A0ABM5L4A1_DIAVI</name>
<dbReference type="RefSeq" id="XP_050517267.1">
    <property type="nucleotide sequence ID" value="XM_050661310.1"/>
</dbReference>
<dbReference type="PANTHER" id="PTHR33936">
    <property type="entry name" value="PROTEIN CBG17840"/>
    <property type="match status" value="1"/>
</dbReference>
<dbReference type="PROSITE" id="PS50157">
    <property type="entry name" value="ZINC_FINGER_C2H2_2"/>
    <property type="match status" value="1"/>
</dbReference>
<reference evidence="3" key="1">
    <citation type="submission" date="2025-05" db="UniProtKB">
        <authorList>
            <consortium name="EnsemblMetazoa"/>
        </authorList>
    </citation>
    <scope>IDENTIFICATION</scope>
</reference>
<dbReference type="SUPFAM" id="SSF57667">
    <property type="entry name" value="beta-beta-alpha zinc fingers"/>
    <property type="match status" value="1"/>
</dbReference>
<evidence type="ECO:0000313" key="4">
    <source>
        <dbReference type="Proteomes" id="UP001652700"/>
    </source>
</evidence>
<evidence type="ECO:0000256" key="1">
    <source>
        <dbReference type="PROSITE-ProRule" id="PRU00042"/>
    </source>
</evidence>
<proteinExistence type="predicted"/>
<feature type="domain" description="C2H2-type" evidence="2">
    <location>
        <begin position="4"/>
        <end position="32"/>
    </location>
</feature>
<dbReference type="Gene3D" id="3.30.160.60">
    <property type="entry name" value="Classic Zinc Finger"/>
    <property type="match status" value="1"/>
</dbReference>
<dbReference type="EnsemblMetazoa" id="XM_050661310.1">
    <property type="protein sequence ID" value="XP_050517267.1"/>
    <property type="gene ID" value="LOC126891955"/>
</dbReference>
<protein>
    <recommendedName>
        <fullName evidence="2">C2H2-type domain-containing protein</fullName>
    </recommendedName>
</protein>
<keyword evidence="1" id="KW-0862">Zinc</keyword>
<dbReference type="InterPro" id="IPR052797">
    <property type="entry name" value="RegFact_GeneExpr_CellDeath"/>
</dbReference>
<evidence type="ECO:0000259" key="2">
    <source>
        <dbReference type="PROSITE" id="PS50157"/>
    </source>
</evidence>
<dbReference type="InterPro" id="IPR013087">
    <property type="entry name" value="Znf_C2H2_type"/>
</dbReference>
<organism evidence="3 4">
    <name type="scientific">Diabrotica virgifera virgifera</name>
    <name type="common">western corn rootworm</name>
    <dbReference type="NCBI Taxonomy" id="50390"/>
    <lineage>
        <taxon>Eukaryota</taxon>
        <taxon>Metazoa</taxon>
        <taxon>Ecdysozoa</taxon>
        <taxon>Arthropoda</taxon>
        <taxon>Hexapoda</taxon>
        <taxon>Insecta</taxon>
        <taxon>Pterygota</taxon>
        <taxon>Neoptera</taxon>
        <taxon>Endopterygota</taxon>
        <taxon>Coleoptera</taxon>
        <taxon>Polyphaga</taxon>
        <taxon>Cucujiformia</taxon>
        <taxon>Chrysomeloidea</taxon>
        <taxon>Chrysomelidae</taxon>
        <taxon>Galerucinae</taxon>
        <taxon>Diabroticina</taxon>
        <taxon>Diabroticites</taxon>
        <taxon>Diabrotica</taxon>
    </lineage>
</organism>
<dbReference type="PANTHER" id="PTHR33936:SF24">
    <property type="entry name" value="C2H2-TYPE DOMAIN-CONTAINING PROTEIN"/>
    <property type="match status" value="1"/>
</dbReference>
<dbReference type="InterPro" id="IPR036236">
    <property type="entry name" value="Znf_C2H2_sf"/>
</dbReference>
<dbReference type="PROSITE" id="PS00028">
    <property type="entry name" value="ZINC_FINGER_C2H2_1"/>
    <property type="match status" value="1"/>
</dbReference>
<accession>A0ABM5L4A1</accession>